<comment type="caution">
    <text evidence="3">The sequence shown here is derived from an EMBL/GenBank/DDBJ whole genome shotgun (WGS) entry which is preliminary data.</text>
</comment>
<dbReference type="GO" id="GO:0000160">
    <property type="term" value="P:phosphorelay signal transduction system"/>
    <property type="evidence" value="ECO:0007669"/>
    <property type="project" value="InterPro"/>
</dbReference>
<evidence type="ECO:0000256" key="1">
    <source>
        <dbReference type="ARBA" id="ARBA00022553"/>
    </source>
</evidence>
<feature type="non-terminal residue" evidence="3">
    <location>
        <position position="88"/>
    </location>
</feature>
<reference evidence="3" key="1">
    <citation type="journal article" date="2014" name="Front. Microbiol.">
        <title>High frequency of phylogenetically diverse reductive dehalogenase-homologous genes in deep subseafloor sedimentary metagenomes.</title>
        <authorList>
            <person name="Kawai M."/>
            <person name="Futagami T."/>
            <person name="Toyoda A."/>
            <person name="Takaki Y."/>
            <person name="Nishi S."/>
            <person name="Hori S."/>
            <person name="Arai W."/>
            <person name="Tsubouchi T."/>
            <person name="Morono Y."/>
            <person name="Uchiyama I."/>
            <person name="Ito T."/>
            <person name="Fujiyama A."/>
            <person name="Inagaki F."/>
            <person name="Takami H."/>
        </authorList>
    </citation>
    <scope>NUCLEOTIDE SEQUENCE</scope>
    <source>
        <strain evidence="3">Expedition CK06-06</strain>
    </source>
</reference>
<sequence length="88" mass="9852">MRSDDKMSEKAKQKRILLVDDNANVLTVLSDFLKTTGYAVCEAKDAQGAMRMVKEELADLALIDLRMPEMNGINLMLSLRKTKSHLPA</sequence>
<dbReference type="PROSITE" id="PS50110">
    <property type="entry name" value="RESPONSE_REGULATORY"/>
    <property type="match status" value="1"/>
</dbReference>
<proteinExistence type="predicted"/>
<protein>
    <recommendedName>
        <fullName evidence="2">Response regulatory domain-containing protein</fullName>
    </recommendedName>
</protein>
<evidence type="ECO:0000259" key="2">
    <source>
        <dbReference type="PROSITE" id="PS50110"/>
    </source>
</evidence>
<dbReference type="Pfam" id="PF00072">
    <property type="entry name" value="Response_reg"/>
    <property type="match status" value="1"/>
</dbReference>
<dbReference type="PANTHER" id="PTHR44591">
    <property type="entry name" value="STRESS RESPONSE REGULATOR PROTEIN 1"/>
    <property type="match status" value="1"/>
</dbReference>
<feature type="domain" description="Response regulatory" evidence="2">
    <location>
        <begin position="15"/>
        <end position="88"/>
    </location>
</feature>
<dbReference type="InterPro" id="IPR011006">
    <property type="entry name" value="CheY-like_superfamily"/>
</dbReference>
<dbReference type="SUPFAM" id="SSF52172">
    <property type="entry name" value="CheY-like"/>
    <property type="match status" value="1"/>
</dbReference>
<dbReference type="PANTHER" id="PTHR44591:SF3">
    <property type="entry name" value="RESPONSE REGULATORY DOMAIN-CONTAINING PROTEIN"/>
    <property type="match status" value="1"/>
</dbReference>
<dbReference type="CDD" id="cd00156">
    <property type="entry name" value="REC"/>
    <property type="match status" value="1"/>
</dbReference>
<evidence type="ECO:0000313" key="3">
    <source>
        <dbReference type="EMBL" id="GAH49764.1"/>
    </source>
</evidence>
<dbReference type="Gene3D" id="3.40.50.2300">
    <property type="match status" value="1"/>
</dbReference>
<name>X1H7D2_9ZZZZ</name>
<dbReference type="InterPro" id="IPR001789">
    <property type="entry name" value="Sig_transdc_resp-reg_receiver"/>
</dbReference>
<organism evidence="3">
    <name type="scientific">marine sediment metagenome</name>
    <dbReference type="NCBI Taxonomy" id="412755"/>
    <lineage>
        <taxon>unclassified sequences</taxon>
        <taxon>metagenomes</taxon>
        <taxon>ecological metagenomes</taxon>
    </lineage>
</organism>
<dbReference type="AlphaFoldDB" id="X1H7D2"/>
<dbReference type="EMBL" id="BARU01019187">
    <property type="protein sequence ID" value="GAH49764.1"/>
    <property type="molecule type" value="Genomic_DNA"/>
</dbReference>
<gene>
    <name evidence="3" type="ORF">S03H2_31620</name>
</gene>
<keyword evidence="1" id="KW-0597">Phosphoprotein</keyword>
<dbReference type="InterPro" id="IPR050595">
    <property type="entry name" value="Bact_response_regulator"/>
</dbReference>
<accession>X1H7D2</accession>